<dbReference type="Gene3D" id="1.10.287.1060">
    <property type="entry name" value="ESAT-6-like"/>
    <property type="match status" value="1"/>
</dbReference>
<dbReference type="AlphaFoldDB" id="A0A7T6Z6B6"/>
<dbReference type="RefSeq" id="WP_200125064.1">
    <property type="nucleotide sequence ID" value="NZ_CP054705.1"/>
</dbReference>
<organism evidence="2 3">
    <name type="scientific">Salicibibacter cibarius</name>
    <dbReference type="NCBI Taxonomy" id="2743000"/>
    <lineage>
        <taxon>Bacteria</taxon>
        <taxon>Bacillati</taxon>
        <taxon>Bacillota</taxon>
        <taxon>Bacilli</taxon>
        <taxon>Bacillales</taxon>
        <taxon>Bacillaceae</taxon>
        <taxon>Salicibibacter</taxon>
    </lineage>
</organism>
<dbReference type="Pfam" id="PF06013">
    <property type="entry name" value="WXG100"/>
    <property type="match status" value="1"/>
</dbReference>
<evidence type="ECO:0000256" key="1">
    <source>
        <dbReference type="RuleBase" id="RU362001"/>
    </source>
</evidence>
<evidence type="ECO:0000313" key="3">
    <source>
        <dbReference type="Proteomes" id="UP000595823"/>
    </source>
</evidence>
<dbReference type="InterPro" id="IPR036689">
    <property type="entry name" value="ESAT-6-like_sf"/>
</dbReference>
<dbReference type="Proteomes" id="UP000595823">
    <property type="component" value="Chromosome"/>
</dbReference>
<keyword evidence="3" id="KW-1185">Reference proteome</keyword>
<protein>
    <recommendedName>
        <fullName evidence="1">ESAT-6-like protein</fullName>
    </recommendedName>
</protein>
<sequence length="97" mass="10720">MSGNIRVTPEELFSKAGQFDTASGEVMELIGKLDGYISELEGMWEGEASVAFLEQYERLKPSFMNMSDLLNQISQQLNNTGETMQSTDSQIAGSFRG</sequence>
<name>A0A7T6Z6B6_9BACI</name>
<dbReference type="KEGG" id="scia:HUG15_19775"/>
<dbReference type="SUPFAM" id="SSF140453">
    <property type="entry name" value="EsxAB dimer-like"/>
    <property type="match status" value="1"/>
</dbReference>
<dbReference type="EMBL" id="CP054705">
    <property type="protein sequence ID" value="QQK77601.1"/>
    <property type="molecule type" value="Genomic_DNA"/>
</dbReference>
<dbReference type="NCBIfam" id="TIGR03930">
    <property type="entry name" value="WXG100_ESAT6"/>
    <property type="match status" value="1"/>
</dbReference>
<proteinExistence type="inferred from homology"/>
<accession>A0A7T6Z6B6</accession>
<gene>
    <name evidence="2" type="ORF">HUG15_19775</name>
</gene>
<evidence type="ECO:0000313" key="2">
    <source>
        <dbReference type="EMBL" id="QQK77601.1"/>
    </source>
</evidence>
<reference evidence="2 3" key="1">
    <citation type="submission" date="2020-06" db="EMBL/GenBank/DDBJ databases">
        <title>Genomic analysis of Salicibibacter sp. NKC5-3.</title>
        <authorList>
            <person name="Oh Y.J."/>
        </authorList>
    </citation>
    <scope>NUCLEOTIDE SEQUENCE [LARGE SCALE GENOMIC DNA]</scope>
    <source>
        <strain evidence="2 3">NKC5-3</strain>
    </source>
</reference>
<comment type="similarity">
    <text evidence="1">Belongs to the WXG100 family.</text>
</comment>
<dbReference type="InterPro" id="IPR010310">
    <property type="entry name" value="T7SS_ESAT-6-like"/>
</dbReference>